<comment type="similarity">
    <text evidence="2 4">Belongs to the RPF2 family.</text>
</comment>
<feature type="compositionally biased region" description="Basic residues" evidence="5">
    <location>
        <begin position="281"/>
        <end position="290"/>
    </location>
</feature>
<sequence length="311" mass="35191">MLRTIKPKTAAGKRAIKRREPVIEEGAKMALFLKGTTTSQIVSDGLKELNALKKPDAVSFSKRNDIHPFDDPKPLEFLSLKNDAALIVLANHSKKRPHNLVIARMFDHQLLDMIELGITNMVEMDEIKNASVSTGYRPLILFNGDAWESTEELKTAKSILLDFFTGDRTTDRVDLRGLRHIVSLTASRSVGDAPAKIYMRLYSPELKKSGVKLPRVEITEMAPHFDFVLRRARIADSDVMRIAHRVPKEAKPKKVKNVDKNAYGERTGRLWIDKQDLSKMQTRKMKGLKRKAVESVDKTDDTNDSTEPTDE</sequence>
<gene>
    <name evidence="7" type="ORF">BASA50_003030</name>
</gene>
<organism evidence="7 8">
    <name type="scientific">Batrachochytrium salamandrivorans</name>
    <dbReference type="NCBI Taxonomy" id="1357716"/>
    <lineage>
        <taxon>Eukaryota</taxon>
        <taxon>Fungi</taxon>
        <taxon>Fungi incertae sedis</taxon>
        <taxon>Chytridiomycota</taxon>
        <taxon>Chytridiomycota incertae sedis</taxon>
        <taxon>Chytridiomycetes</taxon>
        <taxon>Rhizophydiales</taxon>
        <taxon>Rhizophydiales incertae sedis</taxon>
        <taxon>Batrachochytrium</taxon>
    </lineage>
</organism>
<feature type="domain" description="Brix" evidence="6">
    <location>
        <begin position="28"/>
        <end position="238"/>
    </location>
</feature>
<dbReference type="PANTHER" id="PTHR12728:SF0">
    <property type="entry name" value="RIBOSOME PRODUCTION FACTOR 2 HOMOLOG"/>
    <property type="match status" value="1"/>
</dbReference>
<evidence type="ECO:0000256" key="1">
    <source>
        <dbReference type="ARBA" id="ARBA00004604"/>
    </source>
</evidence>
<evidence type="ECO:0000313" key="7">
    <source>
        <dbReference type="EMBL" id="KAH6599434.1"/>
    </source>
</evidence>
<evidence type="ECO:0000256" key="5">
    <source>
        <dbReference type="SAM" id="MobiDB-lite"/>
    </source>
</evidence>
<proteinExistence type="inferred from homology"/>
<protein>
    <recommendedName>
        <fullName evidence="4">Ribosome production factor 2 homolog</fullName>
    </recommendedName>
    <alternativeName>
        <fullName evidence="4">Ribosome biogenesis protein RPF2 homolog</fullName>
    </alternativeName>
</protein>
<reference evidence="7 8" key="1">
    <citation type="submission" date="2021-02" db="EMBL/GenBank/DDBJ databases">
        <title>Variation within the Batrachochytrium salamandrivorans European outbreak.</title>
        <authorList>
            <person name="Kelly M."/>
            <person name="Pasmans F."/>
            <person name="Shea T.P."/>
            <person name="Munoz J.F."/>
            <person name="Carranza S."/>
            <person name="Cuomo C.A."/>
            <person name="Martel A."/>
        </authorList>
    </citation>
    <scope>NUCLEOTIDE SEQUENCE [LARGE SCALE GENOMIC DNA]</scope>
    <source>
        <strain evidence="7 8">AMFP18/2</strain>
    </source>
</reference>
<dbReference type="InterPro" id="IPR039770">
    <property type="entry name" value="Rpf2"/>
</dbReference>
<accession>A0ABQ8FJM0</accession>
<dbReference type="Pfam" id="PF04427">
    <property type="entry name" value="Brix"/>
    <property type="match status" value="1"/>
</dbReference>
<evidence type="ECO:0000313" key="8">
    <source>
        <dbReference type="Proteomes" id="UP001648503"/>
    </source>
</evidence>
<name>A0ABQ8FJM0_9FUNG</name>
<dbReference type="PANTHER" id="PTHR12728">
    <property type="entry name" value="BRIX DOMAIN CONTAINING PROTEIN"/>
    <property type="match status" value="1"/>
</dbReference>
<dbReference type="PROSITE" id="PS50833">
    <property type="entry name" value="BRIX"/>
    <property type="match status" value="1"/>
</dbReference>
<keyword evidence="3 4" id="KW-0539">Nucleus</keyword>
<dbReference type="Proteomes" id="UP001648503">
    <property type="component" value="Unassembled WGS sequence"/>
</dbReference>
<keyword evidence="8" id="KW-1185">Reference proteome</keyword>
<dbReference type="EMBL" id="JAFCIX010000065">
    <property type="protein sequence ID" value="KAH6599434.1"/>
    <property type="molecule type" value="Genomic_DNA"/>
</dbReference>
<evidence type="ECO:0000256" key="4">
    <source>
        <dbReference type="RuleBase" id="RU367086"/>
    </source>
</evidence>
<evidence type="ECO:0000256" key="2">
    <source>
        <dbReference type="ARBA" id="ARBA00010782"/>
    </source>
</evidence>
<feature type="compositionally biased region" description="Basic and acidic residues" evidence="5">
    <location>
        <begin position="291"/>
        <end position="301"/>
    </location>
</feature>
<dbReference type="InterPro" id="IPR007109">
    <property type="entry name" value="Brix"/>
</dbReference>
<evidence type="ECO:0000256" key="3">
    <source>
        <dbReference type="ARBA" id="ARBA00023242"/>
    </source>
</evidence>
<dbReference type="SMART" id="SM00879">
    <property type="entry name" value="Brix"/>
    <property type="match status" value="1"/>
</dbReference>
<comment type="caution">
    <text evidence="7">The sequence shown here is derived from an EMBL/GenBank/DDBJ whole genome shotgun (WGS) entry which is preliminary data.</text>
</comment>
<feature type="compositionally biased region" description="Acidic residues" evidence="5">
    <location>
        <begin position="302"/>
        <end position="311"/>
    </location>
</feature>
<evidence type="ECO:0000259" key="6">
    <source>
        <dbReference type="PROSITE" id="PS50833"/>
    </source>
</evidence>
<feature type="region of interest" description="Disordered" evidence="5">
    <location>
        <begin position="281"/>
        <end position="311"/>
    </location>
</feature>
<comment type="subcellular location">
    <subcellularLocation>
        <location evidence="1 4">Nucleus</location>
        <location evidence="1 4">Nucleolus</location>
    </subcellularLocation>
</comment>